<proteinExistence type="predicted"/>
<sequence>LGNYERYLNITLTRDNNITTGKIYQHVIQRERKGDYLGRTVQVVPHITDAIQDWIERVAKIPVDDTNEEPDVCIIELGGTVGDIESAPFVEAMTQLRRRAGRNNFQQIHVSYIPVINGEQKTKPTQMAVRDVRHAGLIPDMIACRCERPLERSTMEKIAHFAQVEVEQVLAVRDMPSIYQVPVLLEEQGLLEVLRNGFKLDDLSISPLLTKLGDNIWSQWKGLTMTTHQSLYDTVNIALVGKYVELHDSYMSVVKSLEHSAMRCRRKLNLIWVDAEHLEPQHQERDPAKFHKAWHEVCTAHGILVPGGFGQRGTEGMMKAAKWARENKRPYLGVCLGMQVAVIEYARDVCHITRASSEEFTKNGQDNVIVFMPEIDKTTMGGTMRLGARPTQFQPGSEWSRIRALYGEKDAIIERHRHRYEVNPKYIEQLEAAGLTFIGKDDTGVRMEIIELKEHPYFVGVQYHPEYLSRVLNPSKPYLGLIAASAGCLEQIVKEQLTEEKMRTLNGKEGINGHTQF</sequence>
<feature type="non-terminal residue" evidence="1">
    <location>
        <position position="1"/>
    </location>
</feature>
<protein>
    <submittedName>
        <fullName evidence="1">CTP synthase</fullName>
    </submittedName>
</protein>
<accession>A0ACC3CXQ4</accession>
<name>A0ACC3CXQ4_9PEZI</name>
<dbReference type="Proteomes" id="UP001186974">
    <property type="component" value="Unassembled WGS sequence"/>
</dbReference>
<organism evidence="1 2">
    <name type="scientific">Coniosporium uncinatum</name>
    <dbReference type="NCBI Taxonomy" id="93489"/>
    <lineage>
        <taxon>Eukaryota</taxon>
        <taxon>Fungi</taxon>
        <taxon>Dikarya</taxon>
        <taxon>Ascomycota</taxon>
        <taxon>Pezizomycotina</taxon>
        <taxon>Dothideomycetes</taxon>
        <taxon>Dothideomycetes incertae sedis</taxon>
        <taxon>Coniosporium</taxon>
    </lineage>
</organism>
<keyword evidence="2" id="KW-1185">Reference proteome</keyword>
<dbReference type="EMBL" id="JAWDJW010010027">
    <property type="protein sequence ID" value="KAK3051869.1"/>
    <property type="molecule type" value="Genomic_DNA"/>
</dbReference>
<evidence type="ECO:0000313" key="2">
    <source>
        <dbReference type="Proteomes" id="UP001186974"/>
    </source>
</evidence>
<evidence type="ECO:0000313" key="1">
    <source>
        <dbReference type="EMBL" id="KAK3051869.1"/>
    </source>
</evidence>
<reference evidence="1" key="1">
    <citation type="submission" date="2024-09" db="EMBL/GenBank/DDBJ databases">
        <title>Black Yeasts Isolated from many extreme environments.</title>
        <authorList>
            <person name="Coleine C."/>
            <person name="Stajich J.E."/>
            <person name="Selbmann L."/>
        </authorList>
    </citation>
    <scope>NUCLEOTIDE SEQUENCE</scope>
    <source>
        <strain evidence="1">CCFEE 5737</strain>
    </source>
</reference>
<gene>
    <name evidence="1" type="primary">PYR7</name>
    <name evidence="1" type="ORF">LTS18_012365</name>
</gene>
<comment type="caution">
    <text evidence="1">The sequence shown here is derived from an EMBL/GenBank/DDBJ whole genome shotgun (WGS) entry which is preliminary data.</text>
</comment>